<protein>
    <submittedName>
        <fullName evidence="3">Uncharacterized protein</fullName>
    </submittedName>
</protein>
<accession>A0A6C0CEV5</accession>
<organism evidence="3">
    <name type="scientific">viral metagenome</name>
    <dbReference type="NCBI Taxonomy" id="1070528"/>
    <lineage>
        <taxon>unclassified sequences</taxon>
        <taxon>metagenomes</taxon>
        <taxon>organismal metagenomes</taxon>
    </lineage>
</organism>
<dbReference type="EMBL" id="MN739403">
    <property type="protein sequence ID" value="QHT02961.1"/>
    <property type="molecule type" value="Genomic_DNA"/>
</dbReference>
<feature type="transmembrane region" description="Helical" evidence="2">
    <location>
        <begin position="6"/>
        <end position="24"/>
    </location>
</feature>
<keyword evidence="2" id="KW-1133">Transmembrane helix</keyword>
<proteinExistence type="predicted"/>
<feature type="coiled-coil region" evidence="1">
    <location>
        <begin position="219"/>
        <end position="246"/>
    </location>
</feature>
<evidence type="ECO:0000313" key="3">
    <source>
        <dbReference type="EMBL" id="QHT02961.1"/>
    </source>
</evidence>
<evidence type="ECO:0000256" key="2">
    <source>
        <dbReference type="SAM" id="Phobius"/>
    </source>
</evidence>
<keyword evidence="2" id="KW-0812">Transmembrane</keyword>
<dbReference type="AlphaFoldDB" id="A0A6C0CEV5"/>
<keyword evidence="2" id="KW-0472">Membrane</keyword>
<keyword evidence="1" id="KW-0175">Coiled coil</keyword>
<reference evidence="3" key="1">
    <citation type="journal article" date="2020" name="Nature">
        <title>Giant virus diversity and host interactions through global metagenomics.</title>
        <authorList>
            <person name="Schulz F."/>
            <person name="Roux S."/>
            <person name="Paez-Espino D."/>
            <person name="Jungbluth S."/>
            <person name="Walsh D.A."/>
            <person name="Denef V.J."/>
            <person name="McMahon K.D."/>
            <person name="Konstantinidis K.T."/>
            <person name="Eloe-Fadrosh E.A."/>
            <person name="Kyrpides N.C."/>
            <person name="Woyke T."/>
        </authorList>
    </citation>
    <scope>NUCLEOTIDE SEQUENCE</scope>
    <source>
        <strain evidence="3">GVMAG-M-3300020727-4</strain>
    </source>
</reference>
<evidence type="ECO:0000256" key="1">
    <source>
        <dbReference type="SAM" id="Coils"/>
    </source>
</evidence>
<sequence>MADIYAQIPHMVFINITFISLYIFNKKIILLQIMSKFICEKCNKIFNKKSHYRLHINKTNGCVVDDEYDDNYDIIYNNTNVKNKILTKIPITIPILKNTKENIDFANKVLLEHPIEINNYHGVNINCEILFLNLLAYIKNDIITIHGNINIYNLINSPIINVYINIQKNHNYLYNNIQEYIKESNENQKDKYYDWLYNEYCELIDKSSLEASAMYIFLNKQEETIKKEQLEELHNLTKNVKFINTELNNIQPYDFIYSNEDNNIDLSLLNDNKFIITGEDTKQIRKKFNNFKINSIIPKQTLMIKNNLLN</sequence>
<name>A0A6C0CEV5_9ZZZZ</name>